<gene>
    <name evidence="5" type="ORF">BBN63_29025</name>
</gene>
<accession>A0A1U9QZV6</accession>
<evidence type="ECO:0000256" key="3">
    <source>
        <dbReference type="SAM" id="MobiDB-lite"/>
    </source>
</evidence>
<dbReference type="AlphaFoldDB" id="A0A1U9QZV6"/>
<evidence type="ECO:0000256" key="2">
    <source>
        <dbReference type="ARBA" id="ARBA00023315"/>
    </source>
</evidence>
<reference evidence="5 6" key="1">
    <citation type="submission" date="2016-11" db="EMBL/GenBank/DDBJ databases">
        <title>Complete genome sequence of Streptomyces niveus SCSIO 3406.</title>
        <authorList>
            <person name="Zhu Q."/>
            <person name="Cheng W."/>
            <person name="Song Y."/>
            <person name="Li Q."/>
            <person name="Ju J."/>
        </authorList>
    </citation>
    <scope>NUCLEOTIDE SEQUENCE [LARGE SCALE GENOMIC DNA]</scope>
    <source>
        <strain evidence="5 6">SCSIO 3406</strain>
    </source>
</reference>
<evidence type="ECO:0000259" key="4">
    <source>
        <dbReference type="PROSITE" id="PS51186"/>
    </source>
</evidence>
<dbReference type="Gene3D" id="3.40.630.30">
    <property type="match status" value="2"/>
</dbReference>
<protein>
    <submittedName>
        <fullName evidence="5">GNAT family N-acetyltransferase</fullName>
    </submittedName>
</protein>
<dbReference type="SUPFAM" id="SSF55729">
    <property type="entry name" value="Acyl-CoA N-acyltransferases (Nat)"/>
    <property type="match status" value="2"/>
</dbReference>
<dbReference type="InterPro" id="IPR050680">
    <property type="entry name" value="YpeA/RimI_acetyltransf"/>
</dbReference>
<dbReference type="KEGG" id="snw:BBN63_29025"/>
<evidence type="ECO:0000313" key="6">
    <source>
        <dbReference type="Proteomes" id="UP000189677"/>
    </source>
</evidence>
<dbReference type="InterPro" id="IPR000182">
    <property type="entry name" value="GNAT_dom"/>
</dbReference>
<dbReference type="EMBL" id="CP018047">
    <property type="protein sequence ID" value="AQU69629.1"/>
    <property type="molecule type" value="Genomic_DNA"/>
</dbReference>
<dbReference type="Proteomes" id="UP000189677">
    <property type="component" value="Chromosome"/>
</dbReference>
<proteinExistence type="predicted"/>
<dbReference type="GO" id="GO:0016747">
    <property type="term" value="F:acyltransferase activity, transferring groups other than amino-acyl groups"/>
    <property type="evidence" value="ECO:0007669"/>
    <property type="project" value="InterPro"/>
</dbReference>
<dbReference type="OrthoDB" id="3381976at2"/>
<dbReference type="Pfam" id="PF00583">
    <property type="entry name" value="Acetyltransf_1"/>
    <property type="match status" value="2"/>
</dbReference>
<feature type="domain" description="N-acetyltransferase" evidence="4">
    <location>
        <begin position="1"/>
        <end position="132"/>
    </location>
</feature>
<dbReference type="PROSITE" id="PS51186">
    <property type="entry name" value="GNAT"/>
    <property type="match status" value="2"/>
</dbReference>
<feature type="region of interest" description="Disordered" evidence="3">
    <location>
        <begin position="1"/>
        <end position="20"/>
    </location>
</feature>
<keyword evidence="6" id="KW-1185">Reference proteome</keyword>
<keyword evidence="2" id="KW-0012">Acyltransferase</keyword>
<keyword evidence="1 5" id="KW-0808">Transferase</keyword>
<evidence type="ECO:0000256" key="1">
    <source>
        <dbReference type="ARBA" id="ARBA00022679"/>
    </source>
</evidence>
<organism evidence="5 6">
    <name type="scientific">Streptomyces niveus</name>
    <name type="common">Streptomyces spheroides</name>
    <dbReference type="NCBI Taxonomy" id="193462"/>
    <lineage>
        <taxon>Bacteria</taxon>
        <taxon>Bacillati</taxon>
        <taxon>Actinomycetota</taxon>
        <taxon>Actinomycetes</taxon>
        <taxon>Kitasatosporales</taxon>
        <taxon>Streptomycetaceae</taxon>
        <taxon>Streptomyces</taxon>
    </lineage>
</organism>
<dbReference type="RefSeq" id="WP_078078282.1">
    <property type="nucleotide sequence ID" value="NZ_CP018047.1"/>
</dbReference>
<dbReference type="PANTHER" id="PTHR43420">
    <property type="entry name" value="ACETYLTRANSFERASE"/>
    <property type="match status" value="1"/>
</dbReference>
<name>A0A1U9QZV6_STRNV</name>
<feature type="domain" description="N-acetyltransferase" evidence="4">
    <location>
        <begin position="126"/>
        <end position="279"/>
    </location>
</feature>
<evidence type="ECO:0000313" key="5">
    <source>
        <dbReference type="EMBL" id="AQU69629.1"/>
    </source>
</evidence>
<dbReference type="CDD" id="cd04301">
    <property type="entry name" value="NAT_SF"/>
    <property type="match status" value="2"/>
</dbReference>
<sequence>MTTTLRPTGPLQKTDDGMASRGYEVCDNSRPVGVIELGMDGAFGTPAGVLRRLRIDEADRRRGRGTIAVLAAEEVLRGWGCGQVVASVPAEAEGALRLLETLGHTERSRNMLKELDREPPVLPAGLAGRRMEETEYALWAELSFDGFRQSWVDRGLPEEQARAKAESSRRQLLPDGLASPGTSIDVLVHDGEVVGHVWVGTRELSPGVVVAFVYDVEVPEDQRGKGYGRALMLHAERIADGTGTGALGLHVFAGNAPAIGLYESLGYVTTHRNVFKSLL</sequence>
<dbReference type="InterPro" id="IPR016181">
    <property type="entry name" value="Acyl_CoA_acyltransferase"/>
</dbReference>